<proteinExistence type="predicted"/>
<dbReference type="Pfam" id="PF21030">
    <property type="entry name" value="WDR93"/>
    <property type="match status" value="2"/>
</dbReference>
<reference evidence="2" key="1">
    <citation type="submission" date="2024-04" db="EMBL/GenBank/DDBJ databases">
        <title>Salinicola lusitanus LLJ914,a marine bacterium isolated from the Okinawa Trough.</title>
        <authorList>
            <person name="Li J."/>
        </authorList>
    </citation>
    <scope>NUCLEOTIDE SEQUENCE [LARGE SCALE GENOMIC DNA]</scope>
</reference>
<evidence type="ECO:0000313" key="2">
    <source>
        <dbReference type="Proteomes" id="UP001460270"/>
    </source>
</evidence>
<sequence length="466" mass="52434">METFQLTTLNTSGMHQLPESATCLSLSEDGFYLSIGHARGLSIWSATSFSCVAEWSQDRIEITSIQMTKVAEKTYLLGTIDDMETWFKELGSVLSLTQDPSSSIMSEMQWMPSAMIHKIKPLHCASDTLSESSSQFNSHFLALDEKCSTAGSTVHFLLPLSDGRKENTDLPNAFCVWWSGCKHLLQYNLQKETKHKSDSQSLPAVLWPNTNKIVCSAVSGCTRYIALGFSDTVVCVWDRNFGSPLSILTMSDVDSPFSEIDFMDCCPGSRDDSNNCRDTKLLLLLKCKSGELYTFINVGQGREFRMLQLAERVKDSGDLSIVTAAVPFLQDLVFIIQRNGKMYLQDIINKTNVCSLILPPKYVLASSCKPVFALNGQHHTLLIQGVKDPLSTEDSHSQLHIFCFGECDIVKPYIITPSKKEQTCYFDTLQGLCNQYLQDRKLSRHKRTKGIRKTWMKLQETPRMIK</sequence>
<accession>A0AAW0PDI5</accession>
<organism evidence="1 2">
    <name type="scientific">Mugilogobius chulae</name>
    <name type="common">yellowstripe goby</name>
    <dbReference type="NCBI Taxonomy" id="88201"/>
    <lineage>
        <taxon>Eukaryota</taxon>
        <taxon>Metazoa</taxon>
        <taxon>Chordata</taxon>
        <taxon>Craniata</taxon>
        <taxon>Vertebrata</taxon>
        <taxon>Euteleostomi</taxon>
        <taxon>Actinopterygii</taxon>
        <taxon>Neopterygii</taxon>
        <taxon>Teleostei</taxon>
        <taxon>Neoteleostei</taxon>
        <taxon>Acanthomorphata</taxon>
        <taxon>Gobiaria</taxon>
        <taxon>Gobiiformes</taxon>
        <taxon>Gobioidei</taxon>
        <taxon>Gobiidae</taxon>
        <taxon>Gobionellinae</taxon>
        <taxon>Mugilogobius</taxon>
    </lineage>
</organism>
<dbReference type="Gene3D" id="2.130.10.10">
    <property type="entry name" value="YVTN repeat-like/Quinoprotein amine dehydrogenase"/>
    <property type="match status" value="1"/>
</dbReference>
<protein>
    <submittedName>
        <fullName evidence="1">Uncharacterized protein</fullName>
    </submittedName>
</protein>
<dbReference type="InterPro" id="IPR015943">
    <property type="entry name" value="WD40/YVTN_repeat-like_dom_sf"/>
</dbReference>
<name>A0AAW0PDI5_9GOBI</name>
<dbReference type="AlphaFoldDB" id="A0AAW0PDI5"/>
<dbReference type="SUPFAM" id="SSF50978">
    <property type="entry name" value="WD40 repeat-like"/>
    <property type="match status" value="1"/>
</dbReference>
<keyword evidence="2" id="KW-1185">Reference proteome</keyword>
<dbReference type="Proteomes" id="UP001460270">
    <property type="component" value="Unassembled WGS sequence"/>
</dbReference>
<gene>
    <name evidence="1" type="ORF">WMY93_013847</name>
</gene>
<comment type="caution">
    <text evidence="1">The sequence shown here is derived from an EMBL/GenBank/DDBJ whole genome shotgun (WGS) entry which is preliminary data.</text>
</comment>
<evidence type="ECO:0000313" key="1">
    <source>
        <dbReference type="EMBL" id="KAK7913636.1"/>
    </source>
</evidence>
<dbReference type="InterPro" id="IPR036322">
    <property type="entry name" value="WD40_repeat_dom_sf"/>
</dbReference>
<dbReference type="InterPro" id="IPR049547">
    <property type="entry name" value="WDR93_beta-prop"/>
</dbReference>
<dbReference type="EMBL" id="JBBPFD010000009">
    <property type="protein sequence ID" value="KAK7913636.1"/>
    <property type="molecule type" value="Genomic_DNA"/>
</dbReference>